<dbReference type="Pfam" id="PF12773">
    <property type="entry name" value="DZR"/>
    <property type="match status" value="1"/>
</dbReference>
<evidence type="ECO:0000313" key="4">
    <source>
        <dbReference type="Proteomes" id="UP000235015"/>
    </source>
</evidence>
<protein>
    <recommendedName>
        <fullName evidence="2">DZANK-type domain-containing protein</fullName>
    </recommendedName>
</protein>
<comment type="caution">
    <text evidence="3">The sequence shown here is derived from an EMBL/GenBank/DDBJ whole genome shotgun (WGS) entry which is preliminary data.</text>
</comment>
<dbReference type="InterPro" id="IPR025874">
    <property type="entry name" value="DZR"/>
</dbReference>
<name>A0A2N6CR91_9GAMM</name>
<accession>A0A2N6CR91</accession>
<proteinExistence type="predicted"/>
<dbReference type="Proteomes" id="UP000235015">
    <property type="component" value="Unassembled WGS sequence"/>
</dbReference>
<feature type="region of interest" description="Disordered" evidence="1">
    <location>
        <begin position="66"/>
        <end position="85"/>
    </location>
</feature>
<gene>
    <name evidence="3" type="ORF">C0630_19240</name>
</gene>
<sequence>MQCANCHHQIEDPEALFCAQCGQSLCREGHCCYCGKQLHQKANFCDRCGAPVTVNPPLQNVSVPPYSKKLSGRSPPSRASFRKRSGTMLNRRRLNGALNGQSREKKPIKPSCSSADCAKATGSALRVASLLWGRRSTRKTVLKMNVNMRYMLAASRC</sequence>
<evidence type="ECO:0000256" key="1">
    <source>
        <dbReference type="SAM" id="MobiDB-lite"/>
    </source>
</evidence>
<feature type="domain" description="DZANK-type" evidence="2">
    <location>
        <begin position="3"/>
        <end position="49"/>
    </location>
</feature>
<dbReference type="EMBL" id="PKUN01000031">
    <property type="protein sequence ID" value="PLX59565.1"/>
    <property type="molecule type" value="Genomic_DNA"/>
</dbReference>
<reference evidence="3 4" key="1">
    <citation type="submission" date="2017-11" db="EMBL/GenBank/DDBJ databases">
        <title>Genome-resolved metagenomics identifies genetic mobility, metabolic interactions, and unexpected diversity in perchlorate-reducing communities.</title>
        <authorList>
            <person name="Barnum T.P."/>
            <person name="Figueroa I.A."/>
            <person name="Carlstrom C.I."/>
            <person name="Lucas L.N."/>
            <person name="Engelbrektson A.L."/>
            <person name="Coates J.D."/>
        </authorList>
    </citation>
    <scope>NUCLEOTIDE SEQUENCE [LARGE SCALE GENOMIC DNA]</scope>
    <source>
        <strain evidence="3">BM301</strain>
    </source>
</reference>
<organism evidence="3 4">
    <name type="scientific">Sedimenticola selenatireducens</name>
    <dbReference type="NCBI Taxonomy" id="191960"/>
    <lineage>
        <taxon>Bacteria</taxon>
        <taxon>Pseudomonadati</taxon>
        <taxon>Pseudomonadota</taxon>
        <taxon>Gammaproteobacteria</taxon>
        <taxon>Chromatiales</taxon>
        <taxon>Sedimenticolaceae</taxon>
        <taxon>Sedimenticola</taxon>
    </lineage>
</organism>
<evidence type="ECO:0000313" key="3">
    <source>
        <dbReference type="EMBL" id="PLX59565.1"/>
    </source>
</evidence>
<evidence type="ECO:0000259" key="2">
    <source>
        <dbReference type="Pfam" id="PF12773"/>
    </source>
</evidence>
<dbReference type="AlphaFoldDB" id="A0A2N6CR91"/>